<dbReference type="EMBL" id="JBHSSC010000004">
    <property type="protein sequence ID" value="MFC6179836.1"/>
    <property type="molecule type" value="Genomic_DNA"/>
</dbReference>
<sequence length="284" mass="32170">MKLRGNLVGLGVLVGLGLLAMNANAATKYIKIGKTNHNFVQTQRTLKIGKRHSTDQVFTIPKGTIVEVKSDNKPDDHSGRQYVSLDMERLSYHLRGVHNNYQTKRILASTTNFKKVRVPQYVQYYTTQKMYPNNADRNRVADGNLYLGLRIPDKLDYTKPNWTERVYVTADGYLEYYAKAKMLNTTGKQVPTVSAKITKVKRVPSSGLTQLYTKQAIPSAVSERVSKTGEQQYVTTIKRRYKSSATINYATSNPHDVSSIDMAAQYQIKDRDFFMVTDYVGTSN</sequence>
<evidence type="ECO:0000313" key="3">
    <source>
        <dbReference type="EMBL" id="MFC6179900.1"/>
    </source>
</evidence>
<reference evidence="2" key="1">
    <citation type="journal article" date="2014" name="Int. J. Syst. Evol. Microbiol.">
        <title>Complete genome of a new Firmicutes species belonging to the dominant human colonic microbiota ('Ruminococcus bicirculans') reveals two chromosomes and a selective capacity to utilize plant glucans.</title>
        <authorList>
            <consortium name="NISC Comparative Sequencing Program"/>
            <person name="Wegmann U."/>
            <person name="Louis P."/>
            <person name="Goesmann A."/>
            <person name="Henrissat B."/>
            <person name="Duncan S.H."/>
            <person name="Flint H.J."/>
        </authorList>
    </citation>
    <scope>NUCLEOTIDE SEQUENCE</scope>
    <source>
        <strain evidence="2">CCM 8933</strain>
    </source>
</reference>
<proteinExistence type="predicted"/>
<dbReference type="Proteomes" id="UP001596282">
    <property type="component" value="Unassembled WGS sequence"/>
</dbReference>
<evidence type="ECO:0000313" key="2">
    <source>
        <dbReference type="EMBL" id="MFC6179836.1"/>
    </source>
</evidence>
<gene>
    <name evidence="2" type="ORF">ACFP5Y_01010</name>
    <name evidence="3" type="ORF">ACFP5Y_01345</name>
</gene>
<accession>A0ABW1RWU0</accession>
<organism evidence="2 4">
    <name type="scientific">Lactiplantibacillus daowaiensis</name>
    <dbReference type="NCBI Taxonomy" id="2559918"/>
    <lineage>
        <taxon>Bacteria</taxon>
        <taxon>Bacillati</taxon>
        <taxon>Bacillota</taxon>
        <taxon>Bacilli</taxon>
        <taxon>Lactobacillales</taxon>
        <taxon>Lactobacillaceae</taxon>
        <taxon>Lactiplantibacillus</taxon>
    </lineage>
</organism>
<evidence type="ECO:0000313" key="4">
    <source>
        <dbReference type="Proteomes" id="UP001596282"/>
    </source>
</evidence>
<evidence type="ECO:0008006" key="5">
    <source>
        <dbReference type="Google" id="ProtNLM"/>
    </source>
</evidence>
<dbReference type="RefSeq" id="WP_137629174.1">
    <property type="nucleotide sequence ID" value="NZ_BJDJ01000018.1"/>
</dbReference>
<name>A0ABW1RWU0_9LACO</name>
<evidence type="ECO:0000256" key="1">
    <source>
        <dbReference type="SAM" id="SignalP"/>
    </source>
</evidence>
<keyword evidence="1" id="KW-0732">Signal</keyword>
<reference evidence="4" key="2">
    <citation type="journal article" date="2019" name="Int. J. Syst. Evol. Microbiol.">
        <title>The Global Catalogue of Microorganisms (GCM) 10K type strain sequencing project: providing services to taxonomists for standard genome sequencing and annotation.</title>
        <authorList>
            <consortium name="The Broad Institute Genomics Platform"/>
            <consortium name="The Broad Institute Genome Sequencing Center for Infectious Disease"/>
            <person name="Wu L."/>
            <person name="Ma J."/>
        </authorList>
    </citation>
    <scope>NUCLEOTIDE SEQUENCE [LARGE SCALE GENOMIC DNA]</scope>
    <source>
        <strain evidence="4">CCM 8933</strain>
    </source>
</reference>
<comment type="caution">
    <text evidence="2">The sequence shown here is derived from an EMBL/GenBank/DDBJ whole genome shotgun (WGS) entry which is preliminary data.</text>
</comment>
<protein>
    <recommendedName>
        <fullName evidence="5">Surface layer protein A domain-containing protein</fullName>
    </recommendedName>
</protein>
<feature type="signal peptide" evidence="1">
    <location>
        <begin position="1"/>
        <end position="25"/>
    </location>
</feature>
<feature type="chain" id="PRO_5045033265" description="Surface layer protein A domain-containing protein" evidence="1">
    <location>
        <begin position="26"/>
        <end position="284"/>
    </location>
</feature>
<dbReference type="EMBL" id="JBHSSC010000004">
    <property type="protein sequence ID" value="MFC6179900.1"/>
    <property type="molecule type" value="Genomic_DNA"/>
</dbReference>
<reference evidence="2" key="3">
    <citation type="submission" date="2024-09" db="EMBL/GenBank/DDBJ databases">
        <authorList>
            <person name="Sun Q."/>
            <person name="Mori K."/>
        </authorList>
    </citation>
    <scope>NUCLEOTIDE SEQUENCE</scope>
    <source>
        <strain evidence="2">CCM 8933</strain>
    </source>
</reference>
<keyword evidence="4" id="KW-1185">Reference proteome</keyword>